<proteinExistence type="predicted"/>
<dbReference type="InterPro" id="IPR036322">
    <property type="entry name" value="WD40_repeat_dom_sf"/>
</dbReference>
<feature type="compositionally biased region" description="Low complexity" evidence="1">
    <location>
        <begin position="116"/>
        <end position="134"/>
    </location>
</feature>
<feature type="compositionally biased region" description="Basic and acidic residues" evidence="1">
    <location>
        <begin position="185"/>
        <end position="197"/>
    </location>
</feature>
<dbReference type="Proteomes" id="UP000570595">
    <property type="component" value="Unassembled WGS sequence"/>
</dbReference>
<organism evidence="2 3">
    <name type="scientific">Perkinsus olseni</name>
    <name type="common">Perkinsus atlanticus</name>
    <dbReference type="NCBI Taxonomy" id="32597"/>
    <lineage>
        <taxon>Eukaryota</taxon>
        <taxon>Sar</taxon>
        <taxon>Alveolata</taxon>
        <taxon>Perkinsozoa</taxon>
        <taxon>Perkinsea</taxon>
        <taxon>Perkinsida</taxon>
        <taxon>Perkinsidae</taxon>
        <taxon>Perkinsus</taxon>
    </lineage>
</organism>
<dbReference type="OrthoDB" id="430293at2759"/>
<name>A0A7J6LH88_PEROL</name>
<dbReference type="CDD" id="cd06093">
    <property type="entry name" value="PX_domain"/>
    <property type="match status" value="1"/>
</dbReference>
<dbReference type="SMART" id="SM00320">
    <property type="entry name" value="WD40"/>
    <property type="match status" value="5"/>
</dbReference>
<comment type="caution">
    <text evidence="2">The sequence shown here is derived from an EMBL/GenBank/DDBJ whole genome shotgun (WGS) entry which is preliminary data.</text>
</comment>
<feature type="region of interest" description="Disordered" evidence="1">
    <location>
        <begin position="116"/>
        <end position="197"/>
    </location>
</feature>
<protein>
    <submittedName>
        <fullName evidence="2">Uncharacterized protein</fullName>
    </submittedName>
</protein>
<dbReference type="InterPro" id="IPR001680">
    <property type="entry name" value="WD40_rpt"/>
</dbReference>
<sequence length="815" mass="88720">MAAPTGSRRAGRRRGRWSAKKGNSLRALDKAISDTGYIVNDVERQILQALSPCMQCEISRRWTSIIKLRLTEHTSDNLLGLAVRKTDLNKVRSAATRLGADYSSWCDKHLRMCIPTTARSPSNSTRTTRSSTSSKSRRPSVIDAPDGSPSAGSPQARRKTAALSRPAKSRVSPGASGGSSGPSRCESDRDESPRHQVDLWEGGSGVLEGCIQKAVRGNIDGALERALEKALDRVLGEALDRVLKEAVDRNLKEVVDRTLEEVVDRTLEEVVDRTLEEVVDRTLEEAVDRTLEEAVDRTLKEAVDRTLKEAVDRTFGEALDSILKRVVGEASEKAIDNLRHLRADNSTIMVIVTSGLLHRRSPTSGIRTSITGSTPVEDESTVRFKVDVTYQSLSWTVYRRFSEFDSLMMEDSTAMARLGRVWSVVEPDELGSVNVYHRVKSTGGPPPYEGRGRWKCIMRETSSVKMRVVATVEAARQFVIGTESGTLVGYSLPSTQQPEPKLLWRLDAHGPHPVTAIALGEAGRIVTVGLDNAVRVVDVVLKPTPSGQLYSGGRLNKRLKGSAYLTSVVVDSYGRAYIGSSGGEVFIFDTTTAPKPTFLHQFSSHDGSGVAALCIPRSLNSSDPSTVLLVAHDACVSMYDIQNPGYEKRMLRLKKFVPPEYTKRSSAGRVSCVAFNTERRMVAAGYTSGVVALWSLSAAPEDSPIMSAARLVTHPEVADVTAIIWTPSTGGDVGEADRIYTGTEEGRIKVWTLPGTAEDYNHLPDLDDEGEGRNSASAEAIVDRLASSTAYSGLLDSAPAVRGKEMATESDDDEW</sequence>
<evidence type="ECO:0000313" key="2">
    <source>
        <dbReference type="EMBL" id="KAF4658642.1"/>
    </source>
</evidence>
<gene>
    <name evidence="2" type="ORF">FOZ61_005481</name>
</gene>
<evidence type="ECO:0000313" key="3">
    <source>
        <dbReference type="Proteomes" id="UP000570595"/>
    </source>
</evidence>
<accession>A0A7J6LH88</accession>
<dbReference type="EMBL" id="JABAHT010000301">
    <property type="protein sequence ID" value="KAF4658642.1"/>
    <property type="molecule type" value="Genomic_DNA"/>
</dbReference>
<evidence type="ECO:0000256" key="1">
    <source>
        <dbReference type="SAM" id="MobiDB-lite"/>
    </source>
</evidence>
<dbReference type="InterPro" id="IPR015943">
    <property type="entry name" value="WD40/YVTN_repeat-like_dom_sf"/>
</dbReference>
<dbReference type="SUPFAM" id="SSF50978">
    <property type="entry name" value="WD40 repeat-like"/>
    <property type="match status" value="1"/>
</dbReference>
<dbReference type="Gene3D" id="2.130.10.10">
    <property type="entry name" value="YVTN repeat-like/Quinoprotein amine dehydrogenase"/>
    <property type="match status" value="2"/>
</dbReference>
<reference evidence="2 3" key="1">
    <citation type="submission" date="2020-04" db="EMBL/GenBank/DDBJ databases">
        <title>Perkinsus olseni comparative genomics.</title>
        <authorList>
            <person name="Bogema D.R."/>
        </authorList>
    </citation>
    <scope>NUCLEOTIDE SEQUENCE [LARGE SCALE GENOMIC DNA]</scope>
    <source>
        <strain evidence="2">ATCC PRA-179</strain>
    </source>
</reference>
<dbReference type="AlphaFoldDB" id="A0A7J6LH88"/>